<dbReference type="SMART" id="SM00849">
    <property type="entry name" value="Lactamase_B"/>
    <property type="match status" value="1"/>
</dbReference>
<dbReference type="Proteomes" id="UP000245634">
    <property type="component" value="Unassembled WGS sequence"/>
</dbReference>
<evidence type="ECO:0000313" key="4">
    <source>
        <dbReference type="Proteomes" id="UP000245634"/>
    </source>
</evidence>
<organism evidence="3 4">
    <name type="scientific">Tumebacillus permanentifrigoris</name>
    <dbReference type="NCBI Taxonomy" id="378543"/>
    <lineage>
        <taxon>Bacteria</taxon>
        <taxon>Bacillati</taxon>
        <taxon>Bacillota</taxon>
        <taxon>Bacilli</taxon>
        <taxon>Bacillales</taxon>
        <taxon>Alicyclobacillaceae</taxon>
        <taxon>Tumebacillus</taxon>
    </lineage>
</organism>
<keyword evidence="1" id="KW-0732">Signal</keyword>
<sequence length="300" mass="31754">MNLFKKMGFWSRTAVAALALTFLAGVTAAGTTVTAKPALAATNMLVHYIDVGQADSALIQLPNGQNMVIDAGNNADATLVVNYLKAKGVTKVDYVIGTHPDEDHIGGLDAVINNFTIGKVFMPARTSTTQTYNDVLTAVANKGLTVTTAKSGVSLFNTTANTKTLEAHFVAPVKTTYTTNNNWSGVVRLVYGTTTFLFSGDAETQAETDMVASGQTLSANILKVGHHGSNTSSTDAYLDKVKPQAAIISCGLNNSYGHPAQTTIDKLKARGIKIYRTDLQGGFVFTSTGSAWSADKSPWF</sequence>
<dbReference type="SUPFAM" id="SSF56281">
    <property type="entry name" value="Metallo-hydrolase/oxidoreductase"/>
    <property type="match status" value="1"/>
</dbReference>
<feature type="chain" id="PRO_5038376375" evidence="1">
    <location>
        <begin position="29"/>
        <end position="300"/>
    </location>
</feature>
<dbReference type="Pfam" id="PF00753">
    <property type="entry name" value="Lactamase_B"/>
    <property type="match status" value="1"/>
</dbReference>
<dbReference type="CDD" id="cd07731">
    <property type="entry name" value="ComA-like_MBL-fold"/>
    <property type="match status" value="1"/>
</dbReference>
<dbReference type="InterPro" id="IPR036866">
    <property type="entry name" value="RibonucZ/Hydroxyglut_hydro"/>
</dbReference>
<evidence type="ECO:0000256" key="1">
    <source>
        <dbReference type="SAM" id="SignalP"/>
    </source>
</evidence>
<dbReference type="EMBL" id="QGGL01000012">
    <property type="protein sequence ID" value="PWK10318.1"/>
    <property type="molecule type" value="Genomic_DNA"/>
</dbReference>
<dbReference type="PANTHER" id="PTHR30619">
    <property type="entry name" value="DNA INTERNALIZATION/COMPETENCE PROTEIN COMEC/REC2"/>
    <property type="match status" value="1"/>
</dbReference>
<keyword evidence="3" id="KW-0378">Hydrolase</keyword>
<gene>
    <name evidence="3" type="ORF">C7459_112140</name>
</gene>
<dbReference type="OrthoDB" id="9761531at2"/>
<accession>A0A316D8R0</accession>
<feature type="signal peptide" evidence="1">
    <location>
        <begin position="1"/>
        <end position="28"/>
    </location>
</feature>
<name>A0A316D8R0_9BACL</name>
<proteinExistence type="predicted"/>
<evidence type="ECO:0000313" key="3">
    <source>
        <dbReference type="EMBL" id="PWK10318.1"/>
    </source>
</evidence>
<dbReference type="InterPro" id="IPR035681">
    <property type="entry name" value="ComA-like_MBL"/>
</dbReference>
<protein>
    <submittedName>
        <fullName evidence="3">Beta-lactamase superfamily II metal-dependent hydrolase</fullName>
    </submittedName>
</protein>
<dbReference type="GO" id="GO:0016787">
    <property type="term" value="F:hydrolase activity"/>
    <property type="evidence" value="ECO:0007669"/>
    <property type="project" value="UniProtKB-KW"/>
</dbReference>
<dbReference type="RefSeq" id="WP_109690048.1">
    <property type="nucleotide sequence ID" value="NZ_QGGL01000012.1"/>
</dbReference>
<dbReference type="PANTHER" id="PTHR30619:SF7">
    <property type="entry name" value="BETA-LACTAMASE DOMAIN PROTEIN"/>
    <property type="match status" value="1"/>
</dbReference>
<reference evidence="3 4" key="1">
    <citation type="submission" date="2018-05" db="EMBL/GenBank/DDBJ databases">
        <title>Genomic Encyclopedia of Type Strains, Phase IV (KMG-IV): sequencing the most valuable type-strain genomes for metagenomic binning, comparative biology and taxonomic classification.</title>
        <authorList>
            <person name="Goeker M."/>
        </authorList>
    </citation>
    <scope>NUCLEOTIDE SEQUENCE [LARGE SCALE GENOMIC DNA]</scope>
    <source>
        <strain evidence="3 4">DSM 18773</strain>
    </source>
</reference>
<evidence type="ECO:0000259" key="2">
    <source>
        <dbReference type="SMART" id="SM00849"/>
    </source>
</evidence>
<keyword evidence="4" id="KW-1185">Reference proteome</keyword>
<dbReference type="AlphaFoldDB" id="A0A316D8R0"/>
<dbReference type="Gene3D" id="3.60.15.10">
    <property type="entry name" value="Ribonuclease Z/Hydroxyacylglutathione hydrolase-like"/>
    <property type="match status" value="1"/>
</dbReference>
<feature type="domain" description="Metallo-beta-lactamase" evidence="2">
    <location>
        <begin position="53"/>
        <end position="252"/>
    </location>
</feature>
<dbReference type="InterPro" id="IPR052159">
    <property type="entry name" value="Competence_DNA_uptake"/>
</dbReference>
<comment type="caution">
    <text evidence="3">The sequence shown here is derived from an EMBL/GenBank/DDBJ whole genome shotgun (WGS) entry which is preliminary data.</text>
</comment>
<dbReference type="InterPro" id="IPR001279">
    <property type="entry name" value="Metallo-B-lactamas"/>
</dbReference>